<evidence type="ECO:0000256" key="3">
    <source>
        <dbReference type="ARBA" id="ARBA00023163"/>
    </source>
</evidence>
<feature type="domain" description="HTH luxR-type" evidence="4">
    <location>
        <begin position="853"/>
        <end position="918"/>
    </location>
</feature>
<dbReference type="PANTHER" id="PTHR44688:SF16">
    <property type="entry name" value="DNA-BINDING TRANSCRIPTIONAL ACTIVATOR DEVR_DOSR"/>
    <property type="match status" value="1"/>
</dbReference>
<dbReference type="Pfam" id="PF17874">
    <property type="entry name" value="TPR_MalT"/>
    <property type="match status" value="1"/>
</dbReference>
<protein>
    <submittedName>
        <fullName evidence="5">Helix-turn-helix transcriptional regulator</fullName>
    </submittedName>
</protein>
<dbReference type="GO" id="GO:0003677">
    <property type="term" value="F:DNA binding"/>
    <property type="evidence" value="ECO:0007669"/>
    <property type="project" value="UniProtKB-KW"/>
</dbReference>
<keyword evidence="1" id="KW-0805">Transcription regulation</keyword>
<dbReference type="RefSeq" id="WP_264324130.1">
    <property type="nucleotide sequence ID" value="NZ_JADEXQ010000014.1"/>
</dbReference>
<dbReference type="InterPro" id="IPR036388">
    <property type="entry name" value="WH-like_DNA-bd_sf"/>
</dbReference>
<dbReference type="InterPro" id="IPR041617">
    <property type="entry name" value="TPR_MalT"/>
</dbReference>
<sequence length="920" mass="101836">MIIEIPLLETKLYLPRWSADLVSRPRLIDRIQPQRKLTLISAPAGFGKTTLLAEWIAAIPTRPVAWVSLEPSDNESTIFWTYLITALQNIQPHLGGRARSLLQSPQPPPIESVLMTLLNELTTIEANIALVLDDYHAIETPAIHSSIGFLLNHLPPQIHLIIASRADPPLALARLRSHGELTELRVSDLRFTPDEAAAFLNQAMGLAISAVDVSALEQRTEGWIAGLQLAALSLQGREDIPDFVAAFSGDDRYIVDYLMEEVLQRQPDRIRRFLLQTAILERLSGSLCDAVTQQTDGQAMLETLERGNLFIIPLDNKRQWYRYHHLFADVLLAHAQTAWPEQLPQIHGRASEWYEQKSLFSDAIRHALAAQEFERAASLIEQVWPTMRNRQQESTVLSWIKLLPDPLIRARPALSVAYALVLLNTGQLEAVEARLQDAERALAQFEPTVPGRPPAAPAALQNGMEQYRSLPASIANTRAFRAQALGDFAGAITYAQQALTLLPTEDDNERAVTAAFLGLAYWTNGDVAAAHQSFAEGLMIFQTLGIIQIAVCGTLILANMGMAQGRLRATIATCEQALQLAAQQPVPILQGTPDLYLALSEIHYEQGDLATASQLLEKGEALREHGSVSGADYLWWLVRAQLTAAQGDLDKALEQLQAAARLYRRSPVPDVRPIEALKVQWWLQQGKLAAALNWMQECGLSVADPPDYRREYEHLTLARVLIAQYRQDGTDALMHPVIDLLTQLLAAAEAKARNGSIIKILMVLALARAAQENLPAAIDALERALILAEPEGYVRIFAECGIPMRQLLQVAMTRSITPTYTHQLLTTLDTWGQPQADSPTTSDAPTTSVVPVPQALIEPLSQRELDVLRLLNTELSGPEIARELVVALSTVRTHTKRIYSKLNVTNRRAAVKRAVELELI</sequence>
<dbReference type="SUPFAM" id="SSF52540">
    <property type="entry name" value="P-loop containing nucleoside triphosphate hydrolases"/>
    <property type="match status" value="1"/>
</dbReference>
<dbReference type="AlphaFoldDB" id="A0A928VJ65"/>
<dbReference type="SMART" id="SM00028">
    <property type="entry name" value="TPR"/>
    <property type="match status" value="6"/>
</dbReference>
<dbReference type="InterPro" id="IPR027417">
    <property type="entry name" value="P-loop_NTPase"/>
</dbReference>
<dbReference type="Gene3D" id="3.40.50.300">
    <property type="entry name" value="P-loop containing nucleotide triphosphate hydrolases"/>
    <property type="match status" value="1"/>
</dbReference>
<dbReference type="CDD" id="cd06170">
    <property type="entry name" value="LuxR_C_like"/>
    <property type="match status" value="1"/>
</dbReference>
<organism evidence="5 6">
    <name type="scientific">Romeriopsis navalis LEGE 11480</name>
    <dbReference type="NCBI Taxonomy" id="2777977"/>
    <lineage>
        <taxon>Bacteria</taxon>
        <taxon>Bacillati</taxon>
        <taxon>Cyanobacteriota</taxon>
        <taxon>Cyanophyceae</taxon>
        <taxon>Leptolyngbyales</taxon>
        <taxon>Leptolyngbyaceae</taxon>
        <taxon>Romeriopsis</taxon>
        <taxon>Romeriopsis navalis</taxon>
    </lineage>
</organism>
<dbReference type="Proteomes" id="UP000625316">
    <property type="component" value="Unassembled WGS sequence"/>
</dbReference>
<dbReference type="SMART" id="SM00421">
    <property type="entry name" value="HTH_LUXR"/>
    <property type="match status" value="1"/>
</dbReference>
<accession>A0A928VJ65</accession>
<dbReference type="PANTHER" id="PTHR44688">
    <property type="entry name" value="DNA-BINDING TRANSCRIPTIONAL ACTIVATOR DEVR_DOSR"/>
    <property type="match status" value="1"/>
</dbReference>
<dbReference type="InterPro" id="IPR011990">
    <property type="entry name" value="TPR-like_helical_dom_sf"/>
</dbReference>
<evidence type="ECO:0000256" key="2">
    <source>
        <dbReference type="ARBA" id="ARBA00023125"/>
    </source>
</evidence>
<dbReference type="InterPro" id="IPR059106">
    <property type="entry name" value="WHD_MalT"/>
</dbReference>
<dbReference type="InterPro" id="IPR016032">
    <property type="entry name" value="Sig_transdc_resp-reg_C-effctor"/>
</dbReference>
<dbReference type="InterPro" id="IPR000792">
    <property type="entry name" value="Tscrpt_reg_LuxR_C"/>
</dbReference>
<comment type="caution">
    <text evidence="5">The sequence shown here is derived from an EMBL/GenBank/DDBJ whole genome shotgun (WGS) entry which is preliminary data.</text>
</comment>
<dbReference type="EMBL" id="JADEXQ010000014">
    <property type="protein sequence ID" value="MBE9029310.1"/>
    <property type="molecule type" value="Genomic_DNA"/>
</dbReference>
<dbReference type="Gene3D" id="1.10.10.10">
    <property type="entry name" value="Winged helix-like DNA-binding domain superfamily/Winged helix DNA-binding domain"/>
    <property type="match status" value="1"/>
</dbReference>
<evidence type="ECO:0000313" key="5">
    <source>
        <dbReference type="EMBL" id="MBE9029310.1"/>
    </source>
</evidence>
<dbReference type="SUPFAM" id="SSF48452">
    <property type="entry name" value="TPR-like"/>
    <property type="match status" value="1"/>
</dbReference>
<dbReference type="PRINTS" id="PR00038">
    <property type="entry name" value="HTHLUXR"/>
</dbReference>
<dbReference type="SUPFAM" id="SSF46894">
    <property type="entry name" value="C-terminal effector domain of the bipartite response regulators"/>
    <property type="match status" value="1"/>
</dbReference>
<dbReference type="PROSITE" id="PS50043">
    <property type="entry name" value="HTH_LUXR_2"/>
    <property type="match status" value="1"/>
</dbReference>
<evidence type="ECO:0000259" key="4">
    <source>
        <dbReference type="PROSITE" id="PS50043"/>
    </source>
</evidence>
<name>A0A928VJ65_9CYAN</name>
<proteinExistence type="predicted"/>
<keyword evidence="2" id="KW-0238">DNA-binding</keyword>
<dbReference type="Pfam" id="PF00196">
    <property type="entry name" value="GerE"/>
    <property type="match status" value="1"/>
</dbReference>
<dbReference type="InterPro" id="IPR019734">
    <property type="entry name" value="TPR_rpt"/>
</dbReference>
<evidence type="ECO:0000256" key="1">
    <source>
        <dbReference type="ARBA" id="ARBA00023015"/>
    </source>
</evidence>
<keyword evidence="6" id="KW-1185">Reference proteome</keyword>
<gene>
    <name evidence="5" type="ORF">IQ266_05980</name>
</gene>
<keyword evidence="3" id="KW-0804">Transcription</keyword>
<dbReference type="Pfam" id="PF25873">
    <property type="entry name" value="WHD_MalT"/>
    <property type="match status" value="1"/>
</dbReference>
<dbReference type="Gene3D" id="1.25.40.10">
    <property type="entry name" value="Tetratricopeptide repeat domain"/>
    <property type="match status" value="1"/>
</dbReference>
<reference evidence="5" key="1">
    <citation type="submission" date="2020-10" db="EMBL/GenBank/DDBJ databases">
        <authorList>
            <person name="Castelo-Branco R."/>
            <person name="Eusebio N."/>
            <person name="Adriana R."/>
            <person name="Vieira A."/>
            <person name="Brugerolle De Fraissinette N."/>
            <person name="Rezende De Castro R."/>
            <person name="Schneider M.P."/>
            <person name="Vasconcelos V."/>
            <person name="Leao P.N."/>
        </authorList>
    </citation>
    <scope>NUCLEOTIDE SEQUENCE</scope>
    <source>
        <strain evidence="5">LEGE 11480</strain>
    </source>
</reference>
<dbReference type="GO" id="GO:0006355">
    <property type="term" value="P:regulation of DNA-templated transcription"/>
    <property type="evidence" value="ECO:0007669"/>
    <property type="project" value="InterPro"/>
</dbReference>
<evidence type="ECO:0000313" key="6">
    <source>
        <dbReference type="Proteomes" id="UP000625316"/>
    </source>
</evidence>